<name>A0A8J3N423_9CHLR</name>
<feature type="transmembrane region" description="Helical" evidence="1">
    <location>
        <begin position="65"/>
        <end position="83"/>
    </location>
</feature>
<comment type="caution">
    <text evidence="3">The sequence shown here is derived from an EMBL/GenBank/DDBJ whole genome shotgun (WGS) entry which is preliminary data.</text>
</comment>
<evidence type="ECO:0000313" key="3">
    <source>
        <dbReference type="EMBL" id="GHO97644.1"/>
    </source>
</evidence>
<dbReference type="RefSeq" id="WP_220208425.1">
    <property type="nucleotide sequence ID" value="NZ_BNJK01000002.1"/>
</dbReference>
<keyword evidence="1" id="KW-0812">Transmembrane</keyword>
<dbReference type="Proteomes" id="UP000597444">
    <property type="component" value="Unassembled WGS sequence"/>
</dbReference>
<feature type="transmembrane region" description="Helical" evidence="1">
    <location>
        <begin position="178"/>
        <end position="197"/>
    </location>
</feature>
<gene>
    <name evidence="3" type="ORF">KSF_076920</name>
</gene>
<dbReference type="PANTHER" id="PTHR35797:SF1">
    <property type="entry name" value="PROTEASE"/>
    <property type="match status" value="1"/>
</dbReference>
<evidence type="ECO:0000313" key="4">
    <source>
        <dbReference type="Proteomes" id="UP000597444"/>
    </source>
</evidence>
<proteinExistence type="predicted"/>
<feature type="transmembrane region" description="Helical" evidence="1">
    <location>
        <begin position="104"/>
        <end position="129"/>
    </location>
</feature>
<keyword evidence="1" id="KW-0472">Membrane</keyword>
<dbReference type="GO" id="GO:0006508">
    <property type="term" value="P:proteolysis"/>
    <property type="evidence" value="ECO:0007669"/>
    <property type="project" value="UniProtKB-KW"/>
</dbReference>
<dbReference type="Pfam" id="PF02517">
    <property type="entry name" value="Rce1-like"/>
    <property type="match status" value="1"/>
</dbReference>
<reference evidence="3" key="1">
    <citation type="submission" date="2020-10" db="EMBL/GenBank/DDBJ databases">
        <title>Taxonomic study of unclassified bacteria belonging to the class Ktedonobacteria.</title>
        <authorList>
            <person name="Yabe S."/>
            <person name="Wang C.M."/>
            <person name="Zheng Y."/>
            <person name="Sakai Y."/>
            <person name="Cavaletti L."/>
            <person name="Monciardini P."/>
            <person name="Donadio S."/>
        </authorList>
    </citation>
    <scope>NUCLEOTIDE SEQUENCE</scope>
    <source>
        <strain evidence="3">ID150040</strain>
    </source>
</reference>
<feature type="transmembrane region" description="Helical" evidence="1">
    <location>
        <begin position="260"/>
        <end position="278"/>
    </location>
</feature>
<dbReference type="PANTHER" id="PTHR35797">
    <property type="entry name" value="PROTEASE-RELATED"/>
    <property type="match status" value="1"/>
</dbReference>
<accession>A0A8J3N423</accession>
<dbReference type="InterPro" id="IPR042150">
    <property type="entry name" value="MmRce1-like"/>
</dbReference>
<dbReference type="GO" id="GO:0004175">
    <property type="term" value="F:endopeptidase activity"/>
    <property type="evidence" value="ECO:0007669"/>
    <property type="project" value="UniProtKB-ARBA"/>
</dbReference>
<protein>
    <submittedName>
        <fullName evidence="3">CAAX amino protease</fullName>
    </submittedName>
</protein>
<feature type="transmembrane region" description="Helical" evidence="1">
    <location>
        <begin position="141"/>
        <end position="158"/>
    </location>
</feature>
<dbReference type="InterPro" id="IPR003675">
    <property type="entry name" value="Rce1/LyrA-like_dom"/>
</dbReference>
<feature type="transmembrane region" description="Helical" evidence="1">
    <location>
        <begin position="203"/>
        <end position="227"/>
    </location>
</feature>
<keyword evidence="4" id="KW-1185">Reference proteome</keyword>
<sequence>MSITSFDRPAIPASGGIRGLLQRYPLVCFFAMAYGFSWLGWLPYILSLDGLGILPFRLPLGDFSVAPGAYLGPLLSGFLMVGATEGKAGVRHLWRRMIQWRMAWYWYIFALICTPLIRTLGAVVLPGVLGTVRADGLQASLSTYLILLPAAVLISGLAEEPGWRGFALPRLQERFGPLLGTIILGVLWSIWHFPLFLTSWTTAAGLLPLIEFTATATAIAIIITWVFNNTRGSLLIAMLLHGAVDAYSPAVLFADPQLNTTLHALIGFGMVALLLIVLTRGRLSYQRLVSSVDAHDKLQNV</sequence>
<feature type="transmembrane region" description="Helical" evidence="1">
    <location>
        <begin position="24"/>
        <end position="45"/>
    </location>
</feature>
<feature type="domain" description="CAAX prenyl protease 2/Lysostaphin resistance protein A-like" evidence="2">
    <location>
        <begin position="144"/>
        <end position="246"/>
    </location>
</feature>
<feature type="transmembrane region" description="Helical" evidence="1">
    <location>
        <begin position="234"/>
        <end position="254"/>
    </location>
</feature>
<keyword evidence="3" id="KW-0645">Protease</keyword>
<organism evidence="3 4">
    <name type="scientific">Reticulibacter mediterranei</name>
    <dbReference type="NCBI Taxonomy" id="2778369"/>
    <lineage>
        <taxon>Bacteria</taxon>
        <taxon>Bacillati</taxon>
        <taxon>Chloroflexota</taxon>
        <taxon>Ktedonobacteria</taxon>
        <taxon>Ktedonobacterales</taxon>
        <taxon>Reticulibacteraceae</taxon>
        <taxon>Reticulibacter</taxon>
    </lineage>
</organism>
<evidence type="ECO:0000259" key="2">
    <source>
        <dbReference type="Pfam" id="PF02517"/>
    </source>
</evidence>
<dbReference type="EMBL" id="BNJK01000002">
    <property type="protein sequence ID" value="GHO97644.1"/>
    <property type="molecule type" value="Genomic_DNA"/>
</dbReference>
<dbReference type="AlphaFoldDB" id="A0A8J3N423"/>
<evidence type="ECO:0000256" key="1">
    <source>
        <dbReference type="SAM" id="Phobius"/>
    </source>
</evidence>
<keyword evidence="1" id="KW-1133">Transmembrane helix</keyword>
<keyword evidence="3" id="KW-0378">Hydrolase</keyword>
<dbReference type="GO" id="GO:0080120">
    <property type="term" value="P:CAAX-box protein maturation"/>
    <property type="evidence" value="ECO:0007669"/>
    <property type="project" value="UniProtKB-ARBA"/>
</dbReference>